<keyword evidence="2" id="KW-1185">Reference proteome</keyword>
<accession>A0A9J6DTV7</accession>
<evidence type="ECO:0000313" key="1">
    <source>
        <dbReference type="EMBL" id="KAH8025428.1"/>
    </source>
</evidence>
<dbReference type="Proteomes" id="UP000821866">
    <property type="component" value="Unassembled WGS sequence"/>
</dbReference>
<reference evidence="1" key="1">
    <citation type="journal article" date="2020" name="Cell">
        <title>Large-Scale Comparative Analyses of Tick Genomes Elucidate Their Genetic Diversity and Vector Capacities.</title>
        <authorList>
            <consortium name="Tick Genome and Microbiome Consortium (TIGMIC)"/>
            <person name="Jia N."/>
            <person name="Wang J."/>
            <person name="Shi W."/>
            <person name="Du L."/>
            <person name="Sun Y."/>
            <person name="Zhan W."/>
            <person name="Jiang J.F."/>
            <person name="Wang Q."/>
            <person name="Zhang B."/>
            <person name="Ji P."/>
            <person name="Bell-Sakyi L."/>
            <person name="Cui X.M."/>
            <person name="Yuan T.T."/>
            <person name="Jiang B.G."/>
            <person name="Yang W.F."/>
            <person name="Lam T.T."/>
            <person name="Chang Q.C."/>
            <person name="Ding S.J."/>
            <person name="Wang X.J."/>
            <person name="Zhu J.G."/>
            <person name="Ruan X.D."/>
            <person name="Zhao L."/>
            <person name="Wei J.T."/>
            <person name="Ye R.Z."/>
            <person name="Que T.C."/>
            <person name="Du C.H."/>
            <person name="Zhou Y.H."/>
            <person name="Cheng J.X."/>
            <person name="Dai P.F."/>
            <person name="Guo W.B."/>
            <person name="Han X.H."/>
            <person name="Huang E.J."/>
            <person name="Li L.F."/>
            <person name="Wei W."/>
            <person name="Gao Y.C."/>
            <person name="Liu J.Z."/>
            <person name="Shao H.Z."/>
            <person name="Wang X."/>
            <person name="Wang C.C."/>
            <person name="Yang T.C."/>
            <person name="Huo Q.B."/>
            <person name="Li W."/>
            <person name="Chen H.Y."/>
            <person name="Chen S.E."/>
            <person name="Zhou L.G."/>
            <person name="Ni X.B."/>
            <person name="Tian J.H."/>
            <person name="Sheng Y."/>
            <person name="Liu T."/>
            <person name="Pan Y.S."/>
            <person name="Xia L.Y."/>
            <person name="Li J."/>
            <person name="Zhao F."/>
            <person name="Cao W.C."/>
        </authorList>
    </citation>
    <scope>NUCLEOTIDE SEQUENCE</scope>
    <source>
        <strain evidence="1">Rmic-2018</strain>
    </source>
</reference>
<proteinExistence type="predicted"/>
<organism evidence="1 2">
    <name type="scientific">Rhipicephalus microplus</name>
    <name type="common">Cattle tick</name>
    <name type="synonym">Boophilus microplus</name>
    <dbReference type="NCBI Taxonomy" id="6941"/>
    <lineage>
        <taxon>Eukaryota</taxon>
        <taxon>Metazoa</taxon>
        <taxon>Ecdysozoa</taxon>
        <taxon>Arthropoda</taxon>
        <taxon>Chelicerata</taxon>
        <taxon>Arachnida</taxon>
        <taxon>Acari</taxon>
        <taxon>Parasitiformes</taxon>
        <taxon>Ixodida</taxon>
        <taxon>Ixodoidea</taxon>
        <taxon>Ixodidae</taxon>
        <taxon>Rhipicephalinae</taxon>
        <taxon>Rhipicephalus</taxon>
        <taxon>Boophilus</taxon>
    </lineage>
</organism>
<comment type="caution">
    <text evidence="1">The sequence shown here is derived from an EMBL/GenBank/DDBJ whole genome shotgun (WGS) entry which is preliminary data.</text>
</comment>
<dbReference type="EMBL" id="JABSTU010000007">
    <property type="protein sequence ID" value="KAH8025428.1"/>
    <property type="molecule type" value="Genomic_DNA"/>
</dbReference>
<reference evidence="1" key="2">
    <citation type="submission" date="2021-09" db="EMBL/GenBank/DDBJ databases">
        <authorList>
            <person name="Jia N."/>
            <person name="Wang J."/>
            <person name="Shi W."/>
            <person name="Du L."/>
            <person name="Sun Y."/>
            <person name="Zhan W."/>
            <person name="Jiang J."/>
            <person name="Wang Q."/>
            <person name="Zhang B."/>
            <person name="Ji P."/>
            <person name="Sakyi L.B."/>
            <person name="Cui X."/>
            <person name="Yuan T."/>
            <person name="Jiang B."/>
            <person name="Yang W."/>
            <person name="Lam T.T.-Y."/>
            <person name="Chang Q."/>
            <person name="Ding S."/>
            <person name="Wang X."/>
            <person name="Zhu J."/>
            <person name="Ruan X."/>
            <person name="Zhao L."/>
            <person name="Wei J."/>
            <person name="Que T."/>
            <person name="Du C."/>
            <person name="Cheng J."/>
            <person name="Dai P."/>
            <person name="Han X."/>
            <person name="Huang E."/>
            <person name="Gao Y."/>
            <person name="Liu J."/>
            <person name="Shao H."/>
            <person name="Ye R."/>
            <person name="Li L."/>
            <person name="Wei W."/>
            <person name="Wang X."/>
            <person name="Wang C."/>
            <person name="Huo Q."/>
            <person name="Li W."/>
            <person name="Guo W."/>
            <person name="Chen H."/>
            <person name="Chen S."/>
            <person name="Zhou L."/>
            <person name="Zhou L."/>
            <person name="Ni X."/>
            <person name="Tian J."/>
            <person name="Zhou Y."/>
            <person name="Sheng Y."/>
            <person name="Liu T."/>
            <person name="Pan Y."/>
            <person name="Xia L."/>
            <person name="Li J."/>
            <person name="Zhao F."/>
            <person name="Cao W."/>
        </authorList>
    </citation>
    <scope>NUCLEOTIDE SEQUENCE</scope>
    <source>
        <strain evidence="1">Rmic-2018</strain>
        <tissue evidence="1">Larvae</tissue>
    </source>
</reference>
<name>A0A9J6DTV7_RHIMP</name>
<evidence type="ECO:0000313" key="2">
    <source>
        <dbReference type="Proteomes" id="UP000821866"/>
    </source>
</evidence>
<protein>
    <submittedName>
        <fullName evidence="1">Uncharacterized protein</fullName>
    </submittedName>
</protein>
<dbReference type="AlphaFoldDB" id="A0A9J6DTV7"/>
<gene>
    <name evidence="1" type="ORF">HPB51_007743</name>
</gene>
<sequence>MVSLESLAKMEARKQLDGLSFKEMRFKVCRFLEEQGVVNDLRARLRYKFVEALTITTRSAKRSSRTLLHQVSAAAGEREGLFPWPATTNALV</sequence>